<evidence type="ECO:0000259" key="18">
    <source>
        <dbReference type="PROSITE" id="PS50975"/>
    </source>
</evidence>
<dbReference type="PIRSF" id="PIRSF039102">
    <property type="entry name" value="Ddl/VanB"/>
    <property type="match status" value="1"/>
</dbReference>
<dbReference type="SUPFAM" id="SSF56059">
    <property type="entry name" value="Glutathione synthetase ATP-binding domain-like"/>
    <property type="match status" value="1"/>
</dbReference>
<keyword evidence="8 17" id="KW-0067">ATP-binding</keyword>
<keyword evidence="5 14" id="KW-0436">Ligase</keyword>
<dbReference type="HAMAP" id="MF_00047">
    <property type="entry name" value="Dala_Dala_lig"/>
    <property type="match status" value="1"/>
</dbReference>
<dbReference type="SUPFAM" id="SSF52440">
    <property type="entry name" value="PreATP-grasp domain"/>
    <property type="match status" value="1"/>
</dbReference>
<feature type="binding site" evidence="16">
    <location>
        <position position="290"/>
    </location>
    <ligand>
        <name>Mg(2+)</name>
        <dbReference type="ChEBI" id="CHEBI:18420"/>
        <label>1</label>
    </ligand>
</feature>
<dbReference type="EMBL" id="MFKF01000202">
    <property type="protein sequence ID" value="OGG50646.1"/>
    <property type="molecule type" value="Genomic_DNA"/>
</dbReference>
<keyword evidence="6 16" id="KW-0479">Metal-binding</keyword>
<dbReference type="UniPathway" id="UPA00219"/>
<keyword evidence="11 14" id="KW-0573">Peptidoglycan synthesis</keyword>
<feature type="domain" description="ATP-grasp" evidence="18">
    <location>
        <begin position="135"/>
        <end position="336"/>
    </location>
</feature>
<dbReference type="InterPro" id="IPR011127">
    <property type="entry name" value="Dala_Dala_lig_N"/>
</dbReference>
<dbReference type="InterPro" id="IPR011761">
    <property type="entry name" value="ATP-grasp"/>
</dbReference>
<evidence type="ECO:0000313" key="20">
    <source>
        <dbReference type="Proteomes" id="UP000178606"/>
    </source>
</evidence>
<dbReference type="PROSITE" id="PS00844">
    <property type="entry name" value="DALA_DALA_LIGASE_2"/>
    <property type="match status" value="1"/>
</dbReference>
<comment type="cofactor">
    <cofactor evidence="1">
        <name>Mn(2+)</name>
        <dbReference type="ChEBI" id="CHEBI:29035"/>
    </cofactor>
</comment>
<dbReference type="GO" id="GO:0005524">
    <property type="term" value="F:ATP binding"/>
    <property type="evidence" value="ECO:0007669"/>
    <property type="project" value="UniProtKB-UniRule"/>
</dbReference>
<dbReference type="FunFam" id="3.30.470.20:FF:000008">
    <property type="entry name" value="D-alanine--D-alanine ligase"/>
    <property type="match status" value="1"/>
</dbReference>
<feature type="active site" evidence="15">
    <location>
        <position position="183"/>
    </location>
</feature>
<dbReference type="Pfam" id="PF01820">
    <property type="entry name" value="Dala_Dala_lig_N"/>
    <property type="match status" value="1"/>
</dbReference>
<comment type="cofactor">
    <cofactor evidence="16">
        <name>Mg(2+)</name>
        <dbReference type="ChEBI" id="CHEBI:18420"/>
    </cofactor>
    <cofactor evidence="16">
        <name>Mn(2+)</name>
        <dbReference type="ChEBI" id="CHEBI:29035"/>
    </cofactor>
    <text evidence="16">Binds 2 magnesium or manganese ions per subunit.</text>
</comment>
<comment type="caution">
    <text evidence="19">The sequence shown here is derived from an EMBL/GenBank/DDBJ whole genome shotgun (WGS) entry which is preliminary data.</text>
</comment>
<name>A0A1F6CN60_HANXR</name>
<dbReference type="AlphaFoldDB" id="A0A1F6CN60"/>
<keyword evidence="10 14" id="KW-0133">Cell shape</keyword>
<organism evidence="19 20">
    <name type="scientific">Handelsmanbacteria sp. (strain RIFCSPLOWO2_12_FULL_64_10)</name>
    <dbReference type="NCBI Taxonomy" id="1817868"/>
    <lineage>
        <taxon>Bacteria</taxon>
        <taxon>Candidatus Handelsmaniibacteriota</taxon>
    </lineage>
</organism>
<evidence type="ECO:0000256" key="9">
    <source>
        <dbReference type="ARBA" id="ARBA00022842"/>
    </source>
</evidence>
<evidence type="ECO:0000313" key="19">
    <source>
        <dbReference type="EMBL" id="OGG50646.1"/>
    </source>
</evidence>
<evidence type="ECO:0000256" key="16">
    <source>
        <dbReference type="PIRSR" id="PIRSR039102-3"/>
    </source>
</evidence>
<dbReference type="PANTHER" id="PTHR23132">
    <property type="entry name" value="D-ALANINE--D-ALANINE LIGASE"/>
    <property type="match status" value="1"/>
</dbReference>
<feature type="binding site" evidence="16">
    <location>
        <position position="303"/>
    </location>
    <ligand>
        <name>Mg(2+)</name>
        <dbReference type="ChEBI" id="CHEBI:18420"/>
        <label>1</label>
    </ligand>
</feature>
<feature type="active site" evidence="15">
    <location>
        <position position="13"/>
    </location>
</feature>
<dbReference type="Gene3D" id="3.30.470.20">
    <property type="entry name" value="ATP-grasp fold, B domain"/>
    <property type="match status" value="1"/>
</dbReference>
<dbReference type="PROSITE" id="PS50975">
    <property type="entry name" value="ATP_GRASP"/>
    <property type="match status" value="1"/>
</dbReference>
<keyword evidence="13 14" id="KW-0961">Cell wall biogenesis/degradation</keyword>
<comment type="similarity">
    <text evidence="3 14">Belongs to the D-alanine--D-alanine ligase family.</text>
</comment>
<keyword evidence="12 16" id="KW-0464">Manganese</keyword>
<comment type="function">
    <text evidence="14">Cell wall formation.</text>
</comment>
<gene>
    <name evidence="14" type="primary">ddl</name>
    <name evidence="19" type="ORF">A3F84_07840</name>
</gene>
<proteinExistence type="inferred from homology"/>
<dbReference type="Pfam" id="PF07478">
    <property type="entry name" value="Dala_Dala_lig_C"/>
    <property type="match status" value="1"/>
</dbReference>
<reference evidence="19 20" key="1">
    <citation type="journal article" date="2016" name="Nat. Commun.">
        <title>Thousands of microbial genomes shed light on interconnected biogeochemical processes in an aquifer system.</title>
        <authorList>
            <person name="Anantharaman K."/>
            <person name="Brown C.T."/>
            <person name="Hug L.A."/>
            <person name="Sharon I."/>
            <person name="Castelle C.J."/>
            <person name="Probst A.J."/>
            <person name="Thomas B.C."/>
            <person name="Singh A."/>
            <person name="Wilkins M.J."/>
            <person name="Karaoz U."/>
            <person name="Brodie E.L."/>
            <person name="Williams K.H."/>
            <person name="Hubbard S.S."/>
            <person name="Banfield J.F."/>
        </authorList>
    </citation>
    <scope>NUCLEOTIDE SEQUENCE [LARGE SCALE GENOMIC DNA]</scope>
    <source>
        <strain evidence="20">RIFCSPLOWO2_12_FULL_64_10</strain>
    </source>
</reference>
<accession>A0A1F6CN60</accession>
<dbReference type="Proteomes" id="UP000178606">
    <property type="component" value="Unassembled WGS sequence"/>
</dbReference>
<dbReference type="GO" id="GO:0046872">
    <property type="term" value="F:metal ion binding"/>
    <property type="evidence" value="ECO:0007669"/>
    <property type="project" value="UniProtKB-KW"/>
</dbReference>
<evidence type="ECO:0000256" key="17">
    <source>
        <dbReference type="PROSITE-ProRule" id="PRU00409"/>
    </source>
</evidence>
<keyword evidence="7 17" id="KW-0547">Nucleotide-binding</keyword>
<evidence type="ECO:0000256" key="10">
    <source>
        <dbReference type="ARBA" id="ARBA00022960"/>
    </source>
</evidence>
<dbReference type="InterPro" id="IPR016185">
    <property type="entry name" value="PreATP-grasp_dom_sf"/>
</dbReference>
<feature type="binding site" evidence="16">
    <location>
        <position position="303"/>
    </location>
    <ligand>
        <name>Mg(2+)</name>
        <dbReference type="ChEBI" id="CHEBI:18420"/>
        <label>2</label>
    </ligand>
</feature>
<evidence type="ECO:0000256" key="2">
    <source>
        <dbReference type="ARBA" id="ARBA00004496"/>
    </source>
</evidence>
<dbReference type="GO" id="GO:0008716">
    <property type="term" value="F:D-alanine-D-alanine ligase activity"/>
    <property type="evidence" value="ECO:0007669"/>
    <property type="project" value="UniProtKB-UniRule"/>
</dbReference>
<dbReference type="GO" id="GO:0008360">
    <property type="term" value="P:regulation of cell shape"/>
    <property type="evidence" value="ECO:0007669"/>
    <property type="project" value="UniProtKB-KW"/>
</dbReference>
<dbReference type="PROSITE" id="PS00843">
    <property type="entry name" value="DALA_DALA_LIGASE_1"/>
    <property type="match status" value="1"/>
</dbReference>
<feature type="binding site" evidence="16">
    <location>
        <position position="305"/>
    </location>
    <ligand>
        <name>Mg(2+)</name>
        <dbReference type="ChEBI" id="CHEBI:18420"/>
        <label>2</label>
    </ligand>
</feature>
<dbReference type="NCBIfam" id="TIGR01205">
    <property type="entry name" value="D_ala_D_alaTIGR"/>
    <property type="match status" value="1"/>
</dbReference>
<dbReference type="GO" id="GO:0005737">
    <property type="term" value="C:cytoplasm"/>
    <property type="evidence" value="ECO:0007669"/>
    <property type="project" value="UniProtKB-SubCell"/>
</dbReference>
<dbReference type="NCBIfam" id="NF002378">
    <property type="entry name" value="PRK01372.1"/>
    <property type="match status" value="1"/>
</dbReference>
<comment type="subcellular location">
    <subcellularLocation>
        <location evidence="2 14">Cytoplasm</location>
    </subcellularLocation>
</comment>
<feature type="active site" evidence="15">
    <location>
        <position position="314"/>
    </location>
</feature>
<dbReference type="InterPro" id="IPR011095">
    <property type="entry name" value="Dala_Dala_lig_C"/>
</dbReference>
<dbReference type="PANTHER" id="PTHR23132:SF23">
    <property type="entry name" value="D-ALANINE--D-ALANINE LIGASE B"/>
    <property type="match status" value="1"/>
</dbReference>
<dbReference type="EC" id="6.3.2.4" evidence="14"/>
<protein>
    <recommendedName>
        <fullName evidence="14">D-alanine--D-alanine ligase</fullName>
        <ecNumber evidence="14">6.3.2.4</ecNumber>
    </recommendedName>
    <alternativeName>
        <fullName evidence="14">D-Ala-D-Ala ligase</fullName>
    </alternativeName>
    <alternativeName>
        <fullName evidence="14">D-alanylalanine synthetase</fullName>
    </alternativeName>
</protein>
<evidence type="ECO:0000256" key="8">
    <source>
        <dbReference type="ARBA" id="ARBA00022840"/>
    </source>
</evidence>
<evidence type="ECO:0000256" key="12">
    <source>
        <dbReference type="ARBA" id="ARBA00023211"/>
    </source>
</evidence>
<dbReference type="InterPro" id="IPR005905">
    <property type="entry name" value="D_ala_D_ala"/>
</dbReference>
<dbReference type="Gene3D" id="3.40.50.20">
    <property type="match status" value="1"/>
</dbReference>
<dbReference type="Gene3D" id="3.30.1490.20">
    <property type="entry name" value="ATP-grasp fold, A domain"/>
    <property type="match status" value="1"/>
</dbReference>
<dbReference type="InterPro" id="IPR013815">
    <property type="entry name" value="ATP_grasp_subdomain_1"/>
</dbReference>
<dbReference type="NCBIfam" id="NF002528">
    <property type="entry name" value="PRK01966.1-4"/>
    <property type="match status" value="1"/>
</dbReference>
<dbReference type="GO" id="GO:0071555">
    <property type="term" value="P:cell wall organization"/>
    <property type="evidence" value="ECO:0007669"/>
    <property type="project" value="UniProtKB-KW"/>
</dbReference>
<comment type="pathway">
    <text evidence="14">Cell wall biogenesis; peptidoglycan biosynthesis.</text>
</comment>
<comment type="catalytic activity">
    <reaction evidence="14">
        <text>2 D-alanine + ATP = D-alanyl-D-alanine + ADP + phosphate + H(+)</text>
        <dbReference type="Rhea" id="RHEA:11224"/>
        <dbReference type="ChEBI" id="CHEBI:15378"/>
        <dbReference type="ChEBI" id="CHEBI:30616"/>
        <dbReference type="ChEBI" id="CHEBI:43474"/>
        <dbReference type="ChEBI" id="CHEBI:57416"/>
        <dbReference type="ChEBI" id="CHEBI:57822"/>
        <dbReference type="ChEBI" id="CHEBI:456216"/>
        <dbReference type="EC" id="6.3.2.4"/>
    </reaction>
</comment>
<dbReference type="GO" id="GO:0009252">
    <property type="term" value="P:peptidoglycan biosynthetic process"/>
    <property type="evidence" value="ECO:0007669"/>
    <property type="project" value="UniProtKB-UniRule"/>
</dbReference>
<evidence type="ECO:0000256" key="14">
    <source>
        <dbReference type="HAMAP-Rule" id="MF_00047"/>
    </source>
</evidence>
<keyword evidence="4 14" id="KW-0963">Cytoplasm</keyword>
<dbReference type="InterPro" id="IPR000291">
    <property type="entry name" value="D-Ala_lig_Van_CS"/>
</dbReference>
<evidence type="ECO:0000256" key="11">
    <source>
        <dbReference type="ARBA" id="ARBA00022984"/>
    </source>
</evidence>
<evidence type="ECO:0000256" key="6">
    <source>
        <dbReference type="ARBA" id="ARBA00022723"/>
    </source>
</evidence>
<evidence type="ECO:0000256" key="13">
    <source>
        <dbReference type="ARBA" id="ARBA00023316"/>
    </source>
</evidence>
<evidence type="ECO:0000256" key="5">
    <source>
        <dbReference type="ARBA" id="ARBA00022598"/>
    </source>
</evidence>
<evidence type="ECO:0000256" key="7">
    <source>
        <dbReference type="ARBA" id="ARBA00022741"/>
    </source>
</evidence>
<keyword evidence="9 16" id="KW-0460">Magnesium</keyword>
<evidence type="ECO:0000256" key="3">
    <source>
        <dbReference type="ARBA" id="ARBA00010871"/>
    </source>
</evidence>
<sequence>MKIVVLMGGASAEREVSLATGEAVVSALVKAGHEVRRIDTAFGAKQLAERTSDAPRVQVGPEPPRVSDLPQAHGALAIDSVKTPSIAETDVVFLALHGGFGENGGVQSVLDMLGAAYTGSGPLASAAAMDKDLSKRLFLQAGVPTPPWFLLSREEAERPKDVEDRVRRAFGFPCVVKPNDQGSSVGMTIVQAPEALPDALRLAGEYGEEILVERYIPGRELTVSILEGYDLPVIEIVPNQGIYDYTSKYTAGMTRYVIPANIPDEIAQEAKRQGLRAFQALKCRDYARVDFRLSPEGELFCLEVNTLPGMTATSLVPKAAAVAGISFPDLCTILAEKALKRKTV</sequence>
<evidence type="ECO:0000256" key="4">
    <source>
        <dbReference type="ARBA" id="ARBA00022490"/>
    </source>
</evidence>
<evidence type="ECO:0000256" key="15">
    <source>
        <dbReference type="PIRSR" id="PIRSR039102-1"/>
    </source>
</evidence>
<evidence type="ECO:0000256" key="1">
    <source>
        <dbReference type="ARBA" id="ARBA00001936"/>
    </source>
</evidence>